<dbReference type="AlphaFoldDB" id="A0A660KNU7"/>
<feature type="region of interest" description="Disordered" evidence="6">
    <location>
        <begin position="489"/>
        <end position="542"/>
    </location>
</feature>
<evidence type="ECO:0000256" key="1">
    <source>
        <dbReference type="ARBA" id="ARBA00023015"/>
    </source>
</evidence>
<evidence type="ECO:0000256" key="2">
    <source>
        <dbReference type="ARBA" id="ARBA00023125"/>
    </source>
</evidence>
<feature type="region of interest" description="Disordered" evidence="6">
    <location>
        <begin position="603"/>
        <end position="622"/>
    </location>
</feature>
<dbReference type="PANTHER" id="PTHR31500">
    <property type="entry name" value="AT-HOOK MOTIF NUCLEAR-LOCALIZED PROTEIN 9"/>
    <property type="match status" value="1"/>
</dbReference>
<dbReference type="Pfam" id="PF03479">
    <property type="entry name" value="PCC"/>
    <property type="match status" value="2"/>
</dbReference>
<keyword evidence="4 5" id="KW-0539">Nucleus</keyword>
<dbReference type="GO" id="GO:0005634">
    <property type="term" value="C:nucleus"/>
    <property type="evidence" value="ECO:0007669"/>
    <property type="project" value="UniProtKB-SubCell"/>
</dbReference>
<keyword evidence="9" id="KW-1185">Reference proteome</keyword>
<evidence type="ECO:0000256" key="3">
    <source>
        <dbReference type="ARBA" id="ARBA00023163"/>
    </source>
</evidence>
<dbReference type="PROSITE" id="PS51742">
    <property type="entry name" value="PPC"/>
    <property type="match status" value="2"/>
</dbReference>
<feature type="domain" description="PPC" evidence="7">
    <location>
        <begin position="658"/>
        <end position="796"/>
    </location>
</feature>
<dbReference type="PANTHER" id="PTHR31500:SF45">
    <property type="entry name" value="AT-HOOK MOTIF NUCLEAR-LOCALIZED PROTEIN"/>
    <property type="match status" value="1"/>
</dbReference>
<keyword evidence="1 5" id="KW-0805">Transcription regulation</keyword>
<evidence type="ECO:0000313" key="9">
    <source>
        <dbReference type="Proteomes" id="UP000327013"/>
    </source>
</evidence>
<protein>
    <recommendedName>
        <fullName evidence="5">AT-hook motif nuclear-localized protein</fullName>
    </recommendedName>
</protein>
<evidence type="ECO:0000313" key="8">
    <source>
        <dbReference type="EMBL" id="KAE8037504.1"/>
    </source>
</evidence>
<reference evidence="8 9" key="1">
    <citation type="submission" date="2019-06" db="EMBL/GenBank/DDBJ databases">
        <title>A chromosomal-level reference genome of Carpinus fangiana (Coryloideae, Betulaceae).</title>
        <authorList>
            <person name="Yang X."/>
            <person name="Wang Z."/>
            <person name="Zhang L."/>
            <person name="Hao G."/>
            <person name="Liu J."/>
            <person name="Yang Y."/>
        </authorList>
    </citation>
    <scope>NUCLEOTIDE SEQUENCE [LARGE SCALE GENOMIC DNA]</scope>
    <source>
        <strain evidence="8">Cfa_2016G</strain>
        <tissue evidence="8">Leaf</tissue>
    </source>
</reference>
<evidence type="ECO:0000259" key="7">
    <source>
        <dbReference type="PROSITE" id="PS51742"/>
    </source>
</evidence>
<dbReference type="InterPro" id="IPR039605">
    <property type="entry name" value="AHL"/>
</dbReference>
<dbReference type="EMBL" id="CM017324">
    <property type="protein sequence ID" value="KAE8037504.1"/>
    <property type="molecule type" value="Genomic_DNA"/>
</dbReference>
<feature type="compositionally biased region" description="Low complexity" evidence="6">
    <location>
        <begin position="508"/>
        <end position="517"/>
    </location>
</feature>
<comment type="subcellular location">
    <subcellularLocation>
        <location evidence="5">Nucleus</location>
    </subcellularLocation>
</comment>
<proteinExistence type="predicted"/>
<sequence>MPMSLLLASMGDYAATTRGGEFTTHEVTVETREDIVSRTSSGPRPVCVLSGIGVLSSVVIHHRGPSGTTKYVGRFKIVRLTGSYRASGTGSYTSFGTGWDDVPRIDGQLKIALVEGNGTEFFGGVAGVLIAAEPAQIVVGCFRNPYFLQAALSSDYYTSYEEARSRMRRVSNWGRVPGVSNLGRVPCVRNSGRVPGVLISEMTGGDDGDTCTTPSSTTSMEAVHGGADLGGVPGVHISKMTGGGDDTCTTPSSTVTTASLSLSRQLLLHRETGRYGPKLKAISSSVNRVELLLPPNRALNARFATGSRGQVTASSPSASAHVHVPNLPPTELTYNSSFVGHSQLTILVVCNSVPNQQTHPIPITSTVLSPVSPSGVNSNSDLSAALIGNSPLINFQLSFVPSSLMLATVPTINNLQLQFSNKAWPSHPSSPAPTCSLNETTANSSSSMITRPQTLFTPPTATVSPFIEPTSNATLTTYSRNPFLPALVKPPKYPSAPSPRKRFHPYVKQSSSSSQNPRPEPSPPKKPKLDPNPLPLEGVNGDSDVKTEFSWFSWSMEDLNGAVVPEVECPGLGTESGRPVMVVGSGGWSSCPTGWEGAVQKKRGRAGRPRKNKVDGDKVDLSPSMPENLFKRALVGPLDSGRRELSASLGDLAADIAGGNISPHVIVVNPGEDIASRISSFSLGPLGVYILSATGVLSSVVIHQPGPFGGTMKYDGRFEILSLSGSFTFSETGGTRRMNGMLSISLARPNGNVFGGAVVGALIAAEPIQLIVGNFNENISKKIKRRPSAESSTAAGIPCVSDSVRAPSHISYMADGDDNCTTPTSTFLEPPVHGGSDFFALNQNMNPFIPHSFGQVAPQQFRTFPGINPSFSP</sequence>
<keyword evidence="3 5" id="KW-0804">Transcription</keyword>
<keyword evidence="2 5" id="KW-0238">DNA-binding</keyword>
<dbReference type="OrthoDB" id="1588495at2759"/>
<dbReference type="CDD" id="cd11378">
    <property type="entry name" value="DUF296"/>
    <property type="match status" value="2"/>
</dbReference>
<organism evidence="8 9">
    <name type="scientific">Carpinus fangiana</name>
    <dbReference type="NCBI Taxonomy" id="176857"/>
    <lineage>
        <taxon>Eukaryota</taxon>
        <taxon>Viridiplantae</taxon>
        <taxon>Streptophyta</taxon>
        <taxon>Embryophyta</taxon>
        <taxon>Tracheophyta</taxon>
        <taxon>Spermatophyta</taxon>
        <taxon>Magnoliopsida</taxon>
        <taxon>eudicotyledons</taxon>
        <taxon>Gunneridae</taxon>
        <taxon>Pentapetalae</taxon>
        <taxon>rosids</taxon>
        <taxon>fabids</taxon>
        <taxon>Fagales</taxon>
        <taxon>Betulaceae</taxon>
        <taxon>Carpinus</taxon>
    </lineage>
</organism>
<dbReference type="Proteomes" id="UP000327013">
    <property type="component" value="Chromosome 4"/>
</dbReference>
<feature type="compositionally biased region" description="Pro residues" evidence="6">
    <location>
        <begin position="518"/>
        <end position="534"/>
    </location>
</feature>
<dbReference type="Gene3D" id="3.30.1330.80">
    <property type="entry name" value="Hypothetical protein, similar to alpha- acetolactate decarboxylase, domain 2"/>
    <property type="match status" value="2"/>
</dbReference>
<feature type="domain" description="PPC" evidence="7">
    <location>
        <begin position="8"/>
        <end position="166"/>
    </location>
</feature>
<comment type="domain">
    <text evidence="5">The PPC domain mediates interactions between AHL proteins.</text>
</comment>
<evidence type="ECO:0000256" key="4">
    <source>
        <dbReference type="ARBA" id="ARBA00023242"/>
    </source>
</evidence>
<evidence type="ECO:0000256" key="5">
    <source>
        <dbReference type="RuleBase" id="RU367031"/>
    </source>
</evidence>
<comment type="function">
    <text evidence="5">Transcription factor that specifically binds AT-rich DNA sequences related to the nuclear matrix attachment regions (MARs).</text>
</comment>
<gene>
    <name evidence="8" type="ORF">FH972_010090</name>
</gene>
<name>A0A660KNU7_9ROSI</name>
<evidence type="ECO:0000256" key="6">
    <source>
        <dbReference type="SAM" id="MobiDB-lite"/>
    </source>
</evidence>
<dbReference type="SUPFAM" id="SSF117856">
    <property type="entry name" value="AF0104/ALDC/Ptd012-like"/>
    <property type="match status" value="2"/>
</dbReference>
<feature type="region of interest" description="Disordered" evidence="6">
    <location>
        <begin position="428"/>
        <end position="450"/>
    </location>
</feature>
<dbReference type="GO" id="GO:0003680">
    <property type="term" value="F:minor groove of adenine-thymine-rich DNA binding"/>
    <property type="evidence" value="ECO:0007669"/>
    <property type="project" value="UniProtKB-UniRule"/>
</dbReference>
<accession>A0A660KNU7</accession>
<dbReference type="InterPro" id="IPR005175">
    <property type="entry name" value="PPC_dom"/>
</dbReference>